<reference evidence="2 3" key="1">
    <citation type="submission" date="2024-02" db="EMBL/GenBank/DDBJ databases">
        <title>High-quality chromosome-scale genome assembly of Pensacola bahiagrass (Paspalum notatum Flugge var. saurae).</title>
        <authorList>
            <person name="Vega J.M."/>
            <person name="Podio M."/>
            <person name="Orjuela J."/>
            <person name="Siena L.A."/>
            <person name="Pessino S.C."/>
            <person name="Combes M.C."/>
            <person name="Mariac C."/>
            <person name="Albertini E."/>
            <person name="Pupilli F."/>
            <person name="Ortiz J.P.A."/>
            <person name="Leblanc O."/>
        </authorList>
    </citation>
    <scope>NUCLEOTIDE SEQUENCE [LARGE SCALE GENOMIC DNA]</scope>
    <source>
        <strain evidence="2">R1</strain>
        <tissue evidence="2">Leaf</tissue>
    </source>
</reference>
<keyword evidence="3" id="KW-1185">Reference proteome</keyword>
<dbReference type="AlphaFoldDB" id="A0AAQ3SZV7"/>
<dbReference type="Pfam" id="PF07727">
    <property type="entry name" value="RVT_2"/>
    <property type="match status" value="1"/>
</dbReference>
<sequence>MHEELENFERNHVWDLVEPPPNCRPIGTKWVFKNKQGENGMVVRNKARLVAQGFCQKEGIDYEETFAHVARLEAIRILLAFGASNGLKLQQMDVKSAFRNGFIEEEVYVRQPPGFESAKFLDWVYKLRKALYGLKQAPRAWYARLKSFLLKSRFVMGSSRGGDTLIVQIYVDDIMFGGSSHALVSSFAEQMSREFEMSLMGELQFFPGLQIKQGLEGTFVHQAKYTRDDSKPMTTPMSTNTALDAVEDGEAVDQKEFRGMIGSLLYLTATKPDIQFAVCLCARYQAFPRTSHHQAVKRIFRYLKFTPKLGLWYSSGFSNAKHAGCRIDRKSTSGTCQLLGTSLVSWSSRKQASVSLSTTEAECIAAASYCS</sequence>
<name>A0AAQ3SZV7_PASNO</name>
<evidence type="ECO:0000313" key="3">
    <source>
        <dbReference type="Proteomes" id="UP001341281"/>
    </source>
</evidence>
<dbReference type="InterPro" id="IPR013103">
    <property type="entry name" value="RVT_2"/>
</dbReference>
<dbReference type="PANTHER" id="PTHR11439">
    <property type="entry name" value="GAG-POL-RELATED RETROTRANSPOSON"/>
    <property type="match status" value="1"/>
</dbReference>
<dbReference type="CDD" id="cd09272">
    <property type="entry name" value="RNase_HI_RT_Ty1"/>
    <property type="match status" value="1"/>
</dbReference>
<organism evidence="2 3">
    <name type="scientific">Paspalum notatum var. saurae</name>
    <dbReference type="NCBI Taxonomy" id="547442"/>
    <lineage>
        <taxon>Eukaryota</taxon>
        <taxon>Viridiplantae</taxon>
        <taxon>Streptophyta</taxon>
        <taxon>Embryophyta</taxon>
        <taxon>Tracheophyta</taxon>
        <taxon>Spermatophyta</taxon>
        <taxon>Magnoliopsida</taxon>
        <taxon>Liliopsida</taxon>
        <taxon>Poales</taxon>
        <taxon>Poaceae</taxon>
        <taxon>PACMAD clade</taxon>
        <taxon>Panicoideae</taxon>
        <taxon>Andropogonodae</taxon>
        <taxon>Paspaleae</taxon>
        <taxon>Paspalinae</taxon>
        <taxon>Paspalum</taxon>
    </lineage>
</organism>
<dbReference type="Proteomes" id="UP001341281">
    <property type="component" value="Chromosome 03"/>
</dbReference>
<dbReference type="EMBL" id="CP144747">
    <property type="protein sequence ID" value="WVZ63545.1"/>
    <property type="molecule type" value="Genomic_DNA"/>
</dbReference>
<accession>A0AAQ3SZV7</accession>
<evidence type="ECO:0000313" key="2">
    <source>
        <dbReference type="EMBL" id="WVZ63545.1"/>
    </source>
</evidence>
<gene>
    <name evidence="2" type="ORF">U9M48_013169</name>
</gene>
<proteinExistence type="predicted"/>
<feature type="domain" description="Reverse transcriptase Ty1/copia-type" evidence="1">
    <location>
        <begin position="11"/>
        <end position="226"/>
    </location>
</feature>
<dbReference type="InterPro" id="IPR043502">
    <property type="entry name" value="DNA/RNA_pol_sf"/>
</dbReference>
<evidence type="ECO:0000259" key="1">
    <source>
        <dbReference type="Pfam" id="PF07727"/>
    </source>
</evidence>
<dbReference type="SUPFAM" id="SSF56672">
    <property type="entry name" value="DNA/RNA polymerases"/>
    <property type="match status" value="1"/>
</dbReference>
<dbReference type="PANTHER" id="PTHR11439:SF483">
    <property type="entry name" value="PEPTIDE SYNTHASE GLIP-LIKE, PUTATIVE (AFU_ORTHOLOGUE AFUA_3G12920)-RELATED"/>
    <property type="match status" value="1"/>
</dbReference>
<protein>
    <recommendedName>
        <fullName evidence="1">Reverse transcriptase Ty1/copia-type domain-containing protein</fullName>
    </recommendedName>
</protein>